<evidence type="ECO:0000256" key="3">
    <source>
        <dbReference type="ARBA" id="ARBA00023163"/>
    </source>
</evidence>
<dbReference type="SUPFAM" id="SSF53822">
    <property type="entry name" value="Periplasmic binding protein-like I"/>
    <property type="match status" value="1"/>
</dbReference>
<dbReference type="PANTHER" id="PTHR30146">
    <property type="entry name" value="LACI-RELATED TRANSCRIPTIONAL REPRESSOR"/>
    <property type="match status" value="1"/>
</dbReference>
<dbReference type="CDD" id="cd01392">
    <property type="entry name" value="HTH_LacI"/>
    <property type="match status" value="1"/>
</dbReference>
<accession>A0A0S2SPF5</accession>
<reference evidence="5 6" key="2">
    <citation type="journal article" date="2016" name="Genome Announc.">
        <title>Complete Genome Sequence of the Highly Virulent Aeromonas schubertii Strain WL1483, Isolated from Diseased Snakehead Fish (Channa argus) in China.</title>
        <authorList>
            <person name="Liu L."/>
            <person name="Li N."/>
            <person name="Zhang D."/>
            <person name="Fu X."/>
            <person name="Shi C."/>
            <person name="Lin Q."/>
            <person name="Hao G."/>
        </authorList>
    </citation>
    <scope>NUCLEOTIDE SEQUENCE [LARGE SCALE GENOMIC DNA]</scope>
    <source>
        <strain evidence="5 6">WL1483</strain>
    </source>
</reference>
<evidence type="ECO:0000259" key="4">
    <source>
        <dbReference type="PROSITE" id="PS50932"/>
    </source>
</evidence>
<organism evidence="5 6">
    <name type="scientific">Aeromonas schubertii</name>
    <dbReference type="NCBI Taxonomy" id="652"/>
    <lineage>
        <taxon>Bacteria</taxon>
        <taxon>Pseudomonadati</taxon>
        <taxon>Pseudomonadota</taxon>
        <taxon>Gammaproteobacteria</taxon>
        <taxon>Aeromonadales</taxon>
        <taxon>Aeromonadaceae</taxon>
        <taxon>Aeromonas</taxon>
    </lineage>
</organism>
<dbReference type="PRINTS" id="PR00036">
    <property type="entry name" value="HTHLACI"/>
</dbReference>
<evidence type="ECO:0000256" key="1">
    <source>
        <dbReference type="ARBA" id="ARBA00023015"/>
    </source>
</evidence>
<proteinExistence type="predicted"/>
<dbReference type="NCBIfam" id="TIGR02405">
    <property type="entry name" value="trehalos_R_Ecol"/>
    <property type="match status" value="1"/>
</dbReference>
<dbReference type="InterPro" id="IPR000843">
    <property type="entry name" value="HTH_LacI"/>
</dbReference>
<dbReference type="PATRIC" id="fig|652.5.peg.771"/>
<dbReference type="SMART" id="SM00354">
    <property type="entry name" value="HTH_LACI"/>
    <property type="match status" value="1"/>
</dbReference>
<dbReference type="PROSITE" id="PS50932">
    <property type="entry name" value="HTH_LACI_2"/>
    <property type="match status" value="1"/>
</dbReference>
<dbReference type="KEGG" id="asr:WL1483_4182"/>
<dbReference type="InterPro" id="IPR028082">
    <property type="entry name" value="Peripla_BP_I"/>
</dbReference>
<dbReference type="GO" id="GO:0045892">
    <property type="term" value="P:negative regulation of DNA-templated transcription"/>
    <property type="evidence" value="ECO:0007669"/>
    <property type="project" value="InterPro"/>
</dbReference>
<feature type="domain" description="HTH lacI-type" evidence="4">
    <location>
        <begin position="5"/>
        <end position="59"/>
    </location>
</feature>
<dbReference type="SUPFAM" id="SSF47413">
    <property type="entry name" value="lambda repressor-like DNA-binding domains"/>
    <property type="match status" value="1"/>
</dbReference>
<sequence>MEKKLTILDIARLCGVGKSTVSRVLNRDPRVKEETRVRVEQVIARHGFTPSKSARAMRSQSQRVVGIIVSRLDSGSENQAVRGMLETLYGEGYDAVLMESKFSPAKVEEHLAVLERRGVDGIILFAFNDLDYGAMSPYRDKLVLVAREAPGFSSVCFDDEGAIRTMMGGLLADGVREIAYLGVDEADLTTGARRRDAYLSCCAEHGLTPRLALGDLSHQSGYRLAAELLTPATRALVCASDTLAIGAAKYLQEQGCSEVRVTGLGNNPLLGFLFPNAQSLDLGYKGAGVQAARQLLGQIESGHPPQATIAPSLTWR</sequence>
<name>A0A0S2SPF5_9GAMM</name>
<dbReference type="AlphaFoldDB" id="A0A0S2SPF5"/>
<evidence type="ECO:0000256" key="2">
    <source>
        <dbReference type="ARBA" id="ARBA00023125"/>
    </source>
</evidence>
<dbReference type="PANTHER" id="PTHR30146:SF146">
    <property type="entry name" value="HTH-TYPE TRANSCRIPTIONAL REGULATOR TRER"/>
    <property type="match status" value="1"/>
</dbReference>
<dbReference type="Proteomes" id="UP000058114">
    <property type="component" value="Chromosome"/>
</dbReference>
<dbReference type="Pfam" id="PF00356">
    <property type="entry name" value="LacI"/>
    <property type="match status" value="1"/>
</dbReference>
<dbReference type="InterPro" id="IPR046335">
    <property type="entry name" value="LacI/GalR-like_sensor"/>
</dbReference>
<dbReference type="Gene3D" id="3.40.50.2300">
    <property type="match status" value="2"/>
</dbReference>
<dbReference type="GO" id="GO:0005991">
    <property type="term" value="P:trehalose metabolic process"/>
    <property type="evidence" value="ECO:0007669"/>
    <property type="project" value="InterPro"/>
</dbReference>
<dbReference type="GO" id="GO:0000976">
    <property type="term" value="F:transcription cis-regulatory region binding"/>
    <property type="evidence" value="ECO:0007669"/>
    <property type="project" value="TreeGrafter"/>
</dbReference>
<keyword evidence="2" id="KW-0238">DNA-binding</keyword>
<protein>
    <submittedName>
        <fullName evidence="5">Trehalose repressor</fullName>
    </submittedName>
</protein>
<keyword evidence="1" id="KW-0805">Transcription regulation</keyword>
<dbReference type="Gene3D" id="1.10.260.40">
    <property type="entry name" value="lambda repressor-like DNA-binding domains"/>
    <property type="match status" value="1"/>
</dbReference>
<evidence type="ECO:0000313" key="6">
    <source>
        <dbReference type="Proteomes" id="UP000058114"/>
    </source>
</evidence>
<reference evidence="6" key="1">
    <citation type="submission" date="2015-10" db="EMBL/GenBank/DDBJ databases">
        <title>Complete Genome Sequence of Aeromonas schubertii strain WL1483.</title>
        <authorList>
            <person name="Liu L."/>
        </authorList>
    </citation>
    <scope>NUCLEOTIDE SEQUENCE [LARGE SCALE GENOMIC DNA]</scope>
    <source>
        <strain evidence="6">WL1483</strain>
    </source>
</reference>
<dbReference type="GO" id="GO:0003700">
    <property type="term" value="F:DNA-binding transcription factor activity"/>
    <property type="evidence" value="ECO:0007669"/>
    <property type="project" value="TreeGrafter"/>
</dbReference>
<dbReference type="Pfam" id="PF13377">
    <property type="entry name" value="Peripla_BP_3"/>
    <property type="match status" value="1"/>
</dbReference>
<dbReference type="InterPro" id="IPR012771">
    <property type="entry name" value="Trehalos_R_gpbac"/>
</dbReference>
<dbReference type="EMBL" id="CP013067">
    <property type="protein sequence ID" value="ALP43601.1"/>
    <property type="molecule type" value="Genomic_DNA"/>
</dbReference>
<dbReference type="RefSeq" id="WP_060584248.1">
    <property type="nucleotide sequence ID" value="NZ_CP013067.1"/>
</dbReference>
<gene>
    <name evidence="5" type="primary">treR</name>
    <name evidence="5" type="ORF">WL1483_4182</name>
</gene>
<dbReference type="InterPro" id="IPR010982">
    <property type="entry name" value="Lambda_DNA-bd_dom_sf"/>
</dbReference>
<dbReference type="CDD" id="cd01542">
    <property type="entry name" value="PBP1_TreR-like"/>
    <property type="match status" value="1"/>
</dbReference>
<keyword evidence="3" id="KW-0804">Transcription</keyword>
<evidence type="ECO:0000313" key="5">
    <source>
        <dbReference type="EMBL" id="ALP43601.1"/>
    </source>
</evidence>